<dbReference type="OrthoDB" id="10289015at2759"/>
<organism evidence="2 3">
    <name type="scientific">Symbiodinium microadriaticum</name>
    <name type="common">Dinoflagellate</name>
    <name type="synonym">Zooxanthella microadriatica</name>
    <dbReference type="NCBI Taxonomy" id="2951"/>
    <lineage>
        <taxon>Eukaryota</taxon>
        <taxon>Sar</taxon>
        <taxon>Alveolata</taxon>
        <taxon>Dinophyceae</taxon>
        <taxon>Suessiales</taxon>
        <taxon>Symbiodiniaceae</taxon>
        <taxon>Symbiodinium</taxon>
    </lineage>
</organism>
<name>A0A1Q9CZ57_SYMMI</name>
<evidence type="ECO:0000313" key="3">
    <source>
        <dbReference type="Proteomes" id="UP000186817"/>
    </source>
</evidence>
<dbReference type="EMBL" id="LSRX01000825">
    <property type="protein sequence ID" value="OLP88192.1"/>
    <property type="molecule type" value="Genomic_DNA"/>
</dbReference>
<gene>
    <name evidence="2" type="ORF">AK812_SmicGene30498</name>
</gene>
<dbReference type="AlphaFoldDB" id="A0A1Q9CZ57"/>
<protein>
    <submittedName>
        <fullName evidence="2">Uncharacterized protein</fullName>
    </submittedName>
</protein>
<sequence>MAQVDPAPPTARKTVAPTTGPGKRQRTDHRDSLEYQLEERARVEEEQEREDERLWQQHQAAKYRDWEWWLVDNCPRPRSRRLQTTLVMAQAGAAEQVTCSVPLARNRPIELQLRIQEVADAQDDESVDELASSALSTEEAYRAWRGGGLTDDAARTMVGEDMMGMFMAQRMVKEDPGHDVGQAAEASQGSGMQPLAISAAGLAVDTLTVDEMLPLRAGLEDDGNMFRRFPDWDMERRIPIMGACLGRLTTSWRTEEKTLRHARAVVRDMAKRVTREDVMSLEPDKKAVKTRGTFAMADMQRFAAFLSQEVPAWSCVSIVELVVEL</sequence>
<keyword evidence="3" id="KW-1185">Reference proteome</keyword>
<reference evidence="2 3" key="1">
    <citation type="submission" date="2016-02" db="EMBL/GenBank/DDBJ databases">
        <title>Genome analysis of coral dinoflagellate symbionts highlights evolutionary adaptations to a symbiotic lifestyle.</title>
        <authorList>
            <person name="Aranda M."/>
            <person name="Li Y."/>
            <person name="Liew Y.J."/>
            <person name="Baumgarten S."/>
            <person name="Simakov O."/>
            <person name="Wilson M."/>
            <person name="Piel J."/>
            <person name="Ashoor H."/>
            <person name="Bougouffa S."/>
            <person name="Bajic V.B."/>
            <person name="Ryu T."/>
            <person name="Ravasi T."/>
            <person name="Bayer T."/>
            <person name="Micklem G."/>
            <person name="Kim H."/>
            <person name="Bhak J."/>
            <person name="Lajeunesse T.C."/>
            <person name="Voolstra C.R."/>
        </authorList>
    </citation>
    <scope>NUCLEOTIDE SEQUENCE [LARGE SCALE GENOMIC DNA]</scope>
    <source>
        <strain evidence="2 3">CCMP2467</strain>
    </source>
</reference>
<evidence type="ECO:0000256" key="1">
    <source>
        <dbReference type="SAM" id="MobiDB-lite"/>
    </source>
</evidence>
<evidence type="ECO:0000313" key="2">
    <source>
        <dbReference type="EMBL" id="OLP88192.1"/>
    </source>
</evidence>
<dbReference type="Proteomes" id="UP000186817">
    <property type="component" value="Unassembled WGS sequence"/>
</dbReference>
<comment type="caution">
    <text evidence="2">The sequence shown here is derived from an EMBL/GenBank/DDBJ whole genome shotgun (WGS) entry which is preliminary data.</text>
</comment>
<feature type="region of interest" description="Disordered" evidence="1">
    <location>
        <begin position="1"/>
        <end position="32"/>
    </location>
</feature>
<proteinExistence type="predicted"/>
<accession>A0A1Q9CZ57</accession>